<evidence type="ECO:0000313" key="2">
    <source>
        <dbReference type="WBParaSite" id="Hba_00164"/>
    </source>
</evidence>
<organism evidence="1 2">
    <name type="scientific">Heterorhabditis bacteriophora</name>
    <name type="common">Entomopathogenic nematode worm</name>
    <dbReference type="NCBI Taxonomy" id="37862"/>
    <lineage>
        <taxon>Eukaryota</taxon>
        <taxon>Metazoa</taxon>
        <taxon>Ecdysozoa</taxon>
        <taxon>Nematoda</taxon>
        <taxon>Chromadorea</taxon>
        <taxon>Rhabditida</taxon>
        <taxon>Rhabditina</taxon>
        <taxon>Rhabditomorpha</taxon>
        <taxon>Strongyloidea</taxon>
        <taxon>Heterorhabditidae</taxon>
        <taxon>Heterorhabditis</taxon>
    </lineage>
</organism>
<accession>A0A1I7W6C8</accession>
<dbReference type="Gene3D" id="1.10.10.60">
    <property type="entry name" value="Homeodomain-like"/>
    <property type="match status" value="1"/>
</dbReference>
<keyword evidence="1" id="KW-1185">Reference proteome</keyword>
<evidence type="ECO:0000313" key="1">
    <source>
        <dbReference type="Proteomes" id="UP000095283"/>
    </source>
</evidence>
<dbReference type="Proteomes" id="UP000095283">
    <property type="component" value="Unplaced"/>
</dbReference>
<dbReference type="InterPro" id="IPR036390">
    <property type="entry name" value="WH_DNA-bd_sf"/>
</dbReference>
<protein>
    <submittedName>
        <fullName evidence="2">HTH_11 domain-containing protein</fullName>
    </submittedName>
</protein>
<dbReference type="AlphaFoldDB" id="A0A1I7W6C8"/>
<sequence>MTYITNYVINLSDSKVGDVVCFLVSIDFQNELNLKSTRLRRGTTDVNDLIVSYMHFSMFNTNILYLSVCFQISKGKNITPNQQVMIKVLLDQNLSQVQIAKKLKLSRCAIQNAIKHINKFGMLENAPRTPRKRTTTERID</sequence>
<dbReference type="WBParaSite" id="Hba_00164">
    <property type="protein sequence ID" value="Hba_00164"/>
    <property type="gene ID" value="Hba_00164"/>
</dbReference>
<reference evidence="2" key="1">
    <citation type="submission" date="2016-11" db="UniProtKB">
        <authorList>
            <consortium name="WormBaseParasite"/>
        </authorList>
    </citation>
    <scope>IDENTIFICATION</scope>
</reference>
<name>A0A1I7W6C8_HETBA</name>
<dbReference type="SUPFAM" id="SSF46785">
    <property type="entry name" value="Winged helix' DNA-binding domain"/>
    <property type="match status" value="1"/>
</dbReference>
<proteinExistence type="predicted"/>